<organism evidence="2 3">
    <name type="scientific">Chryseobacterium piscicola</name>
    <dbReference type="NCBI Taxonomy" id="551459"/>
    <lineage>
        <taxon>Bacteria</taxon>
        <taxon>Pseudomonadati</taxon>
        <taxon>Bacteroidota</taxon>
        <taxon>Flavobacteriia</taxon>
        <taxon>Flavobacteriales</taxon>
        <taxon>Weeksellaceae</taxon>
        <taxon>Chryseobacterium group</taxon>
        <taxon>Chryseobacterium</taxon>
    </lineage>
</organism>
<reference evidence="1 4" key="1">
    <citation type="submission" date="2016-11" db="EMBL/GenBank/DDBJ databases">
        <title>Whole genomes of Flavobacteriaceae.</title>
        <authorList>
            <person name="Stine C."/>
            <person name="Li C."/>
            <person name="Tadesse D."/>
        </authorList>
    </citation>
    <scope>NUCLEOTIDE SEQUENCE [LARGE SCALE GENOMIC DNA]</scope>
    <source>
        <strain evidence="1 4">DSM 21068</strain>
    </source>
</reference>
<dbReference type="STRING" id="551459.SAMN05421796_105205"/>
<protein>
    <recommendedName>
        <fullName evidence="5">Lipoprotein</fullName>
    </recommendedName>
</protein>
<evidence type="ECO:0000313" key="2">
    <source>
        <dbReference type="EMBL" id="SIS89208.1"/>
    </source>
</evidence>
<dbReference type="AlphaFoldDB" id="A0A1N7MT48"/>
<reference evidence="2" key="3">
    <citation type="submission" date="2017-01" db="EMBL/GenBank/DDBJ databases">
        <authorList>
            <person name="Mah S.A."/>
            <person name="Swanson W.J."/>
            <person name="Moy G.W."/>
            <person name="Vacquier V.D."/>
        </authorList>
    </citation>
    <scope>NUCLEOTIDE SEQUENCE [LARGE SCALE GENOMIC DNA]</scope>
    <source>
        <strain evidence="2">DSM 21068</strain>
    </source>
</reference>
<name>A0A1N7MT48_9FLAO</name>
<reference evidence="3" key="2">
    <citation type="submission" date="2017-01" db="EMBL/GenBank/DDBJ databases">
        <authorList>
            <person name="Varghese N."/>
            <person name="Submissions S."/>
        </authorList>
    </citation>
    <scope>NUCLEOTIDE SEQUENCE [LARGE SCALE GENOMIC DNA]</scope>
    <source>
        <strain evidence="3">DSM 21068</strain>
    </source>
</reference>
<dbReference type="OrthoDB" id="1451064at2"/>
<evidence type="ECO:0000313" key="3">
    <source>
        <dbReference type="Proteomes" id="UP000186246"/>
    </source>
</evidence>
<proteinExistence type="predicted"/>
<dbReference type="Proteomes" id="UP000186246">
    <property type="component" value="Unassembled WGS sequence"/>
</dbReference>
<evidence type="ECO:0008006" key="5">
    <source>
        <dbReference type="Google" id="ProtNLM"/>
    </source>
</evidence>
<dbReference type="Proteomes" id="UP000238314">
    <property type="component" value="Unassembled WGS sequence"/>
</dbReference>
<accession>A0A1N7MT48</accession>
<dbReference type="EMBL" id="MUGO01000013">
    <property type="protein sequence ID" value="PQA93332.1"/>
    <property type="molecule type" value="Genomic_DNA"/>
</dbReference>
<dbReference type="RefSeq" id="WP_076451856.1">
    <property type="nucleotide sequence ID" value="NZ_FTOJ01000005.1"/>
</dbReference>
<keyword evidence="4" id="KW-1185">Reference proteome</keyword>
<sequence length="162" mass="19197">MIKLKQIFVFIFAFSMYSCGNKNDILFSDFKSDFKDSIKKYKAEEFDFNHDDLLPQQSYFINGKLKYLIIKSNGELCDSEEMYAFDLKSDSLILKIERSQCYETSERSKNTSDIIFVKTKKSTKQFYDNGVFIKTEKSDNDFKENNFINEIKVNTEKAYKKR</sequence>
<evidence type="ECO:0000313" key="1">
    <source>
        <dbReference type="EMBL" id="PQA93332.1"/>
    </source>
</evidence>
<dbReference type="EMBL" id="FTOJ01000005">
    <property type="protein sequence ID" value="SIS89208.1"/>
    <property type="molecule type" value="Genomic_DNA"/>
</dbReference>
<dbReference type="PROSITE" id="PS51257">
    <property type="entry name" value="PROKAR_LIPOPROTEIN"/>
    <property type="match status" value="1"/>
</dbReference>
<evidence type="ECO:0000313" key="4">
    <source>
        <dbReference type="Proteomes" id="UP000238314"/>
    </source>
</evidence>
<gene>
    <name evidence="1" type="ORF">B0A70_09220</name>
    <name evidence="2" type="ORF">SAMN05421796_105205</name>
</gene>